<evidence type="ECO:0000313" key="1">
    <source>
        <dbReference type="EMBL" id="PKI33537.1"/>
    </source>
</evidence>
<evidence type="ECO:0000313" key="2">
    <source>
        <dbReference type="Proteomes" id="UP000233551"/>
    </source>
</evidence>
<protein>
    <submittedName>
        <fullName evidence="1">Uncharacterized protein</fullName>
    </submittedName>
</protein>
<comment type="caution">
    <text evidence="1">The sequence shown here is derived from an EMBL/GenBank/DDBJ whole genome shotgun (WGS) entry which is preliminary data.</text>
</comment>
<dbReference type="Gene3D" id="3.40.50.2000">
    <property type="entry name" value="Glycogen Phosphorylase B"/>
    <property type="match status" value="1"/>
</dbReference>
<dbReference type="AlphaFoldDB" id="A0A2I0HP72"/>
<name>A0A2I0HP72_PUNGR</name>
<dbReference type="STRING" id="22663.A0A2I0HP72"/>
<reference evidence="1 2" key="1">
    <citation type="submission" date="2017-11" db="EMBL/GenBank/DDBJ databases">
        <title>De-novo sequencing of pomegranate (Punica granatum L.) genome.</title>
        <authorList>
            <person name="Akparov Z."/>
            <person name="Amiraslanov A."/>
            <person name="Hajiyeva S."/>
            <person name="Abbasov M."/>
            <person name="Kaur K."/>
            <person name="Hamwieh A."/>
            <person name="Solovyev V."/>
            <person name="Salamov A."/>
            <person name="Braich B."/>
            <person name="Kosarev P."/>
            <person name="Mahmoud A."/>
            <person name="Hajiyev E."/>
            <person name="Babayeva S."/>
            <person name="Izzatullayeva V."/>
            <person name="Mammadov A."/>
            <person name="Mammadov A."/>
            <person name="Sharifova S."/>
            <person name="Ojaghi J."/>
            <person name="Eynullazada K."/>
            <person name="Bayramov B."/>
            <person name="Abdulazimova A."/>
            <person name="Shahmuradov I."/>
        </authorList>
    </citation>
    <scope>NUCLEOTIDE SEQUENCE [LARGE SCALE GENOMIC DNA]</scope>
    <source>
        <strain evidence="2">cv. AG2017</strain>
        <tissue evidence="1">Leaf</tissue>
    </source>
</reference>
<dbReference type="SUPFAM" id="SSF53756">
    <property type="entry name" value="UDP-Glycosyltransferase/glycogen phosphorylase"/>
    <property type="match status" value="1"/>
</dbReference>
<proteinExistence type="predicted"/>
<organism evidence="1 2">
    <name type="scientific">Punica granatum</name>
    <name type="common">Pomegranate</name>
    <dbReference type="NCBI Taxonomy" id="22663"/>
    <lineage>
        <taxon>Eukaryota</taxon>
        <taxon>Viridiplantae</taxon>
        <taxon>Streptophyta</taxon>
        <taxon>Embryophyta</taxon>
        <taxon>Tracheophyta</taxon>
        <taxon>Spermatophyta</taxon>
        <taxon>Magnoliopsida</taxon>
        <taxon>eudicotyledons</taxon>
        <taxon>Gunneridae</taxon>
        <taxon>Pentapetalae</taxon>
        <taxon>rosids</taxon>
        <taxon>malvids</taxon>
        <taxon>Myrtales</taxon>
        <taxon>Lythraceae</taxon>
        <taxon>Punica</taxon>
    </lineage>
</organism>
<keyword evidence="2" id="KW-1185">Reference proteome</keyword>
<sequence length="190" mass="21621">MAHRHLILNMDRTKLFAALGMRSTVITTPINAAYFYRIIERSRFLGLEIEIQTVKFPSLEADCWKVLYGTSYFSTCAAELLRLFNPHKNVSSDSKAFTIPKLPGDIQLTRIQLPEFARQEPETTFTRLLKQVLESKLKNYGVIVNSFYELKQAYAIITGTPRGEKLGISVHSLSAIEIPKKKQEGQGSFY</sequence>
<accession>A0A2I0HP72</accession>
<dbReference type="EMBL" id="PGOL01006560">
    <property type="protein sequence ID" value="PKI33537.1"/>
    <property type="molecule type" value="Genomic_DNA"/>
</dbReference>
<gene>
    <name evidence="1" type="ORF">CRG98_046093</name>
</gene>
<dbReference type="Proteomes" id="UP000233551">
    <property type="component" value="Unassembled WGS sequence"/>
</dbReference>